<dbReference type="InterPro" id="IPR058625">
    <property type="entry name" value="MdtA-like_BSH"/>
</dbReference>
<dbReference type="Gene3D" id="1.10.287.470">
    <property type="entry name" value="Helix hairpin bin"/>
    <property type="match status" value="1"/>
</dbReference>
<dbReference type="Gene3D" id="2.40.30.170">
    <property type="match status" value="1"/>
</dbReference>
<dbReference type="GO" id="GO:1990281">
    <property type="term" value="C:efflux pump complex"/>
    <property type="evidence" value="ECO:0007669"/>
    <property type="project" value="TreeGrafter"/>
</dbReference>
<dbReference type="Pfam" id="PF25954">
    <property type="entry name" value="Beta-barrel_RND_2"/>
    <property type="match status" value="1"/>
</dbReference>
<feature type="signal peptide" evidence="2">
    <location>
        <begin position="1"/>
        <end position="40"/>
    </location>
</feature>
<protein>
    <submittedName>
        <fullName evidence="6">Efflux RND transporter periplasmic adaptor subunit</fullName>
    </submittedName>
</protein>
<evidence type="ECO:0000256" key="1">
    <source>
        <dbReference type="ARBA" id="ARBA00009477"/>
    </source>
</evidence>
<dbReference type="InterPro" id="IPR058792">
    <property type="entry name" value="Beta-barrel_RND_2"/>
</dbReference>
<dbReference type="Gene3D" id="2.40.420.20">
    <property type="match status" value="1"/>
</dbReference>
<feature type="chain" id="PRO_5028880575" evidence="2">
    <location>
        <begin position="41"/>
        <end position="374"/>
    </location>
</feature>
<evidence type="ECO:0000259" key="5">
    <source>
        <dbReference type="Pfam" id="PF25954"/>
    </source>
</evidence>
<comment type="caution">
    <text evidence="6">The sequence shown here is derived from an EMBL/GenBank/DDBJ whole genome shotgun (WGS) entry which is preliminary data.</text>
</comment>
<dbReference type="InterPro" id="IPR006143">
    <property type="entry name" value="RND_pump_MFP"/>
</dbReference>
<evidence type="ECO:0000259" key="4">
    <source>
        <dbReference type="Pfam" id="PF25917"/>
    </source>
</evidence>
<gene>
    <name evidence="6" type="ORF">GZ085_08330</name>
</gene>
<dbReference type="InterPro" id="IPR058624">
    <property type="entry name" value="MdtA-like_HH"/>
</dbReference>
<keyword evidence="2" id="KW-0732">Signal</keyword>
<feature type="domain" description="CusB-like beta-barrel" evidence="5">
    <location>
        <begin position="222"/>
        <end position="291"/>
    </location>
</feature>
<dbReference type="Pfam" id="PF25876">
    <property type="entry name" value="HH_MFP_RND"/>
    <property type="match status" value="1"/>
</dbReference>
<evidence type="ECO:0000313" key="6">
    <source>
        <dbReference type="EMBL" id="NDP48383.1"/>
    </source>
</evidence>
<organism evidence="6 7">
    <name type="scientific">Sulfuriferula multivorans</name>
    <dbReference type="NCBI Taxonomy" id="1559896"/>
    <lineage>
        <taxon>Bacteria</taxon>
        <taxon>Pseudomonadati</taxon>
        <taxon>Pseudomonadota</taxon>
        <taxon>Betaproteobacteria</taxon>
        <taxon>Nitrosomonadales</taxon>
        <taxon>Sulfuricellaceae</taxon>
        <taxon>Sulfuriferula</taxon>
    </lineage>
</organism>
<dbReference type="NCBIfam" id="TIGR01730">
    <property type="entry name" value="RND_mfp"/>
    <property type="match status" value="1"/>
</dbReference>
<feature type="domain" description="Multidrug resistance protein MdtA-like barrel-sandwich hybrid" evidence="4">
    <location>
        <begin position="73"/>
        <end position="212"/>
    </location>
</feature>
<evidence type="ECO:0000313" key="7">
    <source>
        <dbReference type="Proteomes" id="UP000483432"/>
    </source>
</evidence>
<dbReference type="PANTHER" id="PTHR30469">
    <property type="entry name" value="MULTIDRUG RESISTANCE PROTEIN MDTA"/>
    <property type="match status" value="1"/>
</dbReference>
<evidence type="ECO:0000256" key="2">
    <source>
        <dbReference type="SAM" id="SignalP"/>
    </source>
</evidence>
<dbReference type="PANTHER" id="PTHR30469:SF18">
    <property type="entry name" value="RESISTANCE-NODULATION-CELL DIVISION (RND) EFFLUX MEMBRANE FUSION PROTEIN-RELATED"/>
    <property type="match status" value="1"/>
</dbReference>
<dbReference type="Gene3D" id="2.40.50.100">
    <property type="match status" value="1"/>
</dbReference>
<feature type="domain" description="Multidrug resistance protein MdtA-like alpha-helical hairpin" evidence="3">
    <location>
        <begin position="118"/>
        <end position="178"/>
    </location>
</feature>
<dbReference type="EMBL" id="JAAFGW010000110">
    <property type="protein sequence ID" value="NDP48383.1"/>
    <property type="molecule type" value="Genomic_DNA"/>
</dbReference>
<dbReference type="Proteomes" id="UP000483432">
    <property type="component" value="Unassembled WGS sequence"/>
</dbReference>
<name>A0A7C9P4W5_9PROT</name>
<evidence type="ECO:0000259" key="3">
    <source>
        <dbReference type="Pfam" id="PF25876"/>
    </source>
</evidence>
<comment type="similarity">
    <text evidence="1">Belongs to the membrane fusion protein (MFP) (TC 8.A.1) family.</text>
</comment>
<dbReference type="AlphaFoldDB" id="A0A7C9P4W5"/>
<dbReference type="SUPFAM" id="SSF111369">
    <property type="entry name" value="HlyD-like secretion proteins"/>
    <property type="match status" value="1"/>
</dbReference>
<sequence length="374" mass="39258">MIKFHRTLPSANRAPHFGVLATFPLLAAILLWALAPQASAAEPAPPAPLAASAVAYRDVPDVISAEGVVEAVRQSTLAAQIPGQIVELRVKVGDSVKAGQVLVRIDPRAAEQVVSGSQSQLAEAQAGLTNALRSYERSKQLFTQKFISKAGLDQAELDYKAAQARVGAVQANAGQASTAKTFTTITAPYAGVVAATPIEVGDMATPGRPLVTVFDPASMRVIATLSQSSLRDVKLEMPVQVEVPAAKRRLTAKQVTLVPLVDSRTHTAKLRLELDNAVGLLPGQFARAYFTTGVARKLVIPASAVLRRSEVTAVYVLGTGGQLQLRQIRVGEASVDAYVEVLAGLRDGERIALDPVKAGLLSGSIASTAGPVEK</sequence>
<dbReference type="GO" id="GO:0015562">
    <property type="term" value="F:efflux transmembrane transporter activity"/>
    <property type="evidence" value="ECO:0007669"/>
    <property type="project" value="TreeGrafter"/>
</dbReference>
<reference evidence="6 7" key="1">
    <citation type="submission" date="2019-09" db="EMBL/GenBank/DDBJ databases">
        <title>H2 Metabolism Revealed by Metagenomic Analysis in Subglacial Sediment of East Antarctica.</title>
        <authorList>
            <person name="Yang Z."/>
            <person name="Zhang Y."/>
            <person name="Lv Y."/>
            <person name="Yan W."/>
            <person name="Xiao X."/>
            <person name="Sun B."/>
            <person name="Ma H."/>
        </authorList>
    </citation>
    <scope>NUCLEOTIDE SEQUENCE [LARGE SCALE GENOMIC DNA]</scope>
    <source>
        <strain evidence="6">Bin2_2</strain>
    </source>
</reference>
<accession>A0A7C9P4W5</accession>
<dbReference type="Pfam" id="PF25917">
    <property type="entry name" value="BSH_RND"/>
    <property type="match status" value="1"/>
</dbReference>
<proteinExistence type="inferred from homology"/>